<evidence type="ECO:0000313" key="8">
    <source>
        <dbReference type="Proteomes" id="UP001500795"/>
    </source>
</evidence>
<keyword evidence="2" id="KW-0805">Transcription regulation</keyword>
<dbReference type="InterPro" id="IPR014284">
    <property type="entry name" value="RNA_pol_sigma-70_dom"/>
</dbReference>
<dbReference type="Gene3D" id="1.10.1740.10">
    <property type="match status" value="1"/>
</dbReference>
<dbReference type="InterPro" id="IPR013325">
    <property type="entry name" value="RNA_pol_sigma_r2"/>
</dbReference>
<organism evidence="7 8">
    <name type="scientific">Zobellella aerophila</name>
    <dbReference type="NCBI Taxonomy" id="870480"/>
    <lineage>
        <taxon>Bacteria</taxon>
        <taxon>Pseudomonadati</taxon>
        <taxon>Pseudomonadota</taxon>
        <taxon>Gammaproteobacteria</taxon>
        <taxon>Aeromonadales</taxon>
        <taxon>Aeromonadaceae</taxon>
        <taxon>Zobellella</taxon>
    </lineage>
</organism>
<dbReference type="PANTHER" id="PTHR43133:SF62">
    <property type="entry name" value="RNA POLYMERASE SIGMA FACTOR SIGZ"/>
    <property type="match status" value="1"/>
</dbReference>
<evidence type="ECO:0000256" key="4">
    <source>
        <dbReference type="ARBA" id="ARBA00023163"/>
    </source>
</evidence>
<feature type="domain" description="RNA polymerase sigma factor 70 region 4 type 2" evidence="6">
    <location>
        <begin position="122"/>
        <end position="173"/>
    </location>
</feature>
<dbReference type="InterPro" id="IPR013249">
    <property type="entry name" value="RNA_pol_sigma70_r4_t2"/>
</dbReference>
<evidence type="ECO:0000259" key="6">
    <source>
        <dbReference type="Pfam" id="PF08281"/>
    </source>
</evidence>
<name>A0ABP6VPU9_9GAMM</name>
<dbReference type="PANTHER" id="PTHR43133">
    <property type="entry name" value="RNA POLYMERASE ECF-TYPE SIGMA FACTO"/>
    <property type="match status" value="1"/>
</dbReference>
<sequence>MADKNVSGANITELLVAIGRGEKVALEQLYRVQAPALLGVLLRLTQNRAQAEDLLQEGFVRLWHKAELFDPGQGSAEAWLFSLFRHLALDQLRQQGRRRALLQQVIEPEPEEEMALPSQHPRLQHCLAQLSGESRQALELCYRHGLTHEEVSSHLRTPLGTVKSWLRRGLERLKTCLCR</sequence>
<dbReference type="SUPFAM" id="SSF88946">
    <property type="entry name" value="Sigma2 domain of RNA polymerase sigma factors"/>
    <property type="match status" value="1"/>
</dbReference>
<protein>
    <submittedName>
        <fullName evidence="7">Sigma-70 family RNA polymerase sigma factor</fullName>
    </submittedName>
</protein>
<gene>
    <name evidence="7" type="ORF">GCM10022394_18830</name>
</gene>
<dbReference type="Pfam" id="PF08281">
    <property type="entry name" value="Sigma70_r4_2"/>
    <property type="match status" value="1"/>
</dbReference>
<feature type="domain" description="RNA polymerase sigma-70 region 2" evidence="5">
    <location>
        <begin position="29"/>
        <end position="98"/>
    </location>
</feature>
<evidence type="ECO:0000313" key="7">
    <source>
        <dbReference type="EMBL" id="GAA3539355.1"/>
    </source>
</evidence>
<comment type="similarity">
    <text evidence="1">Belongs to the sigma-70 factor family. ECF subfamily.</text>
</comment>
<evidence type="ECO:0000259" key="5">
    <source>
        <dbReference type="Pfam" id="PF04542"/>
    </source>
</evidence>
<keyword evidence="3" id="KW-0731">Sigma factor</keyword>
<reference evidence="8" key="1">
    <citation type="journal article" date="2019" name="Int. J. Syst. Evol. Microbiol.">
        <title>The Global Catalogue of Microorganisms (GCM) 10K type strain sequencing project: providing services to taxonomists for standard genome sequencing and annotation.</title>
        <authorList>
            <consortium name="The Broad Institute Genomics Platform"/>
            <consortium name="The Broad Institute Genome Sequencing Center for Infectious Disease"/>
            <person name="Wu L."/>
            <person name="Ma J."/>
        </authorList>
    </citation>
    <scope>NUCLEOTIDE SEQUENCE [LARGE SCALE GENOMIC DNA]</scope>
    <source>
        <strain evidence="8">JCM 17110</strain>
    </source>
</reference>
<dbReference type="InterPro" id="IPR007627">
    <property type="entry name" value="RNA_pol_sigma70_r2"/>
</dbReference>
<dbReference type="InterPro" id="IPR013324">
    <property type="entry name" value="RNA_pol_sigma_r3/r4-like"/>
</dbReference>
<dbReference type="EMBL" id="BAABCX010000002">
    <property type="protein sequence ID" value="GAA3539355.1"/>
    <property type="molecule type" value="Genomic_DNA"/>
</dbReference>
<dbReference type="InterPro" id="IPR039425">
    <property type="entry name" value="RNA_pol_sigma-70-like"/>
</dbReference>
<dbReference type="CDD" id="cd06171">
    <property type="entry name" value="Sigma70_r4"/>
    <property type="match status" value="1"/>
</dbReference>
<dbReference type="NCBIfam" id="TIGR02937">
    <property type="entry name" value="sigma70-ECF"/>
    <property type="match status" value="1"/>
</dbReference>
<evidence type="ECO:0000256" key="3">
    <source>
        <dbReference type="ARBA" id="ARBA00023082"/>
    </source>
</evidence>
<comment type="caution">
    <text evidence="7">The sequence shown here is derived from an EMBL/GenBank/DDBJ whole genome shotgun (WGS) entry which is preliminary data.</text>
</comment>
<dbReference type="InterPro" id="IPR036388">
    <property type="entry name" value="WH-like_DNA-bd_sf"/>
</dbReference>
<proteinExistence type="inferred from homology"/>
<dbReference type="Pfam" id="PF04542">
    <property type="entry name" value="Sigma70_r2"/>
    <property type="match status" value="1"/>
</dbReference>
<evidence type="ECO:0000256" key="1">
    <source>
        <dbReference type="ARBA" id="ARBA00010641"/>
    </source>
</evidence>
<keyword evidence="4" id="KW-0804">Transcription</keyword>
<dbReference type="Gene3D" id="1.10.10.10">
    <property type="entry name" value="Winged helix-like DNA-binding domain superfamily/Winged helix DNA-binding domain"/>
    <property type="match status" value="1"/>
</dbReference>
<dbReference type="SUPFAM" id="SSF88659">
    <property type="entry name" value="Sigma3 and sigma4 domains of RNA polymerase sigma factors"/>
    <property type="match status" value="1"/>
</dbReference>
<dbReference type="Proteomes" id="UP001500795">
    <property type="component" value="Unassembled WGS sequence"/>
</dbReference>
<accession>A0ABP6VPU9</accession>
<evidence type="ECO:0000256" key="2">
    <source>
        <dbReference type="ARBA" id="ARBA00023015"/>
    </source>
</evidence>
<keyword evidence="8" id="KW-1185">Reference proteome</keyword>